<comment type="subcellular location">
    <subcellularLocation>
        <location evidence="2">Mitochondrion inner membrane</location>
        <topology evidence="2">Peripheral membrane protein</topology>
        <orientation evidence="2">Matrix side</orientation>
    </subcellularLocation>
</comment>
<dbReference type="InterPro" id="IPR036249">
    <property type="entry name" value="Thioredoxin-like_sf"/>
</dbReference>
<comment type="function">
    <text evidence="1">Accessory subunit of the mitochondrial membrane respiratory chain NADH dehydrogenase (Complex I), that is believed not to be involved in catalysis. Complex I functions in the transfer of electrons from NADH to the respiratory chain. The immediate electron acceptor for the enzyme is believed to be ubiquinone.</text>
</comment>
<dbReference type="EMBL" id="JABELV010000010">
    <property type="protein sequence ID" value="KAG7571159.1"/>
    <property type="molecule type" value="Genomic_DNA"/>
</dbReference>
<reference evidence="11" key="1">
    <citation type="submission" date="2020-04" db="EMBL/GenBank/DDBJ databases">
        <title>Analysis of mating type loci in Filobasidium floriforme.</title>
        <authorList>
            <person name="Nowrousian M."/>
        </authorList>
    </citation>
    <scope>NUCLEOTIDE SEQUENCE</scope>
    <source>
        <strain evidence="11">CBS 6242</strain>
    </source>
</reference>
<gene>
    <name evidence="11" type="ORF">FFLO_00832</name>
</gene>
<dbReference type="PANTHER" id="PTHR12878:SF0">
    <property type="entry name" value="NADH DEHYDROGENASE [UBIQUINONE] 1 ALPHA SUBCOMPLEX SUBUNIT 2"/>
    <property type="match status" value="1"/>
</dbReference>
<keyword evidence="9" id="KW-0472">Membrane</keyword>
<evidence type="ECO:0000259" key="10">
    <source>
        <dbReference type="SMART" id="SM00916"/>
    </source>
</evidence>
<evidence type="ECO:0000256" key="7">
    <source>
        <dbReference type="ARBA" id="ARBA00022982"/>
    </source>
</evidence>
<name>A0A8K0JRL6_9TREE</name>
<keyword evidence="4" id="KW-0813">Transport</keyword>
<dbReference type="AlphaFoldDB" id="A0A8K0JRL6"/>
<keyword evidence="8" id="KW-0496">Mitochondrion</keyword>
<proteinExistence type="inferred from homology"/>
<protein>
    <recommendedName>
        <fullName evidence="10">Ribosomal protein/NADH dehydrogenase domain-containing protein</fullName>
    </recommendedName>
</protein>
<dbReference type="Proteomes" id="UP000812966">
    <property type="component" value="Unassembled WGS sequence"/>
</dbReference>
<evidence type="ECO:0000256" key="1">
    <source>
        <dbReference type="ARBA" id="ARBA00003195"/>
    </source>
</evidence>
<evidence type="ECO:0000256" key="4">
    <source>
        <dbReference type="ARBA" id="ARBA00022448"/>
    </source>
</evidence>
<evidence type="ECO:0000256" key="9">
    <source>
        <dbReference type="ARBA" id="ARBA00023136"/>
    </source>
</evidence>
<evidence type="ECO:0000256" key="2">
    <source>
        <dbReference type="ARBA" id="ARBA00004443"/>
    </source>
</evidence>
<dbReference type="InterPro" id="IPR016464">
    <property type="entry name" value="NADH_Ub_cplx-1_asu_su-2"/>
</dbReference>
<feature type="domain" description="Ribosomal protein/NADH dehydrogenase" evidence="10">
    <location>
        <begin position="20"/>
        <end position="92"/>
    </location>
</feature>
<evidence type="ECO:0000256" key="5">
    <source>
        <dbReference type="ARBA" id="ARBA00022660"/>
    </source>
</evidence>
<keyword evidence="6" id="KW-0999">Mitochondrion inner membrane</keyword>
<dbReference type="SUPFAM" id="SSF52833">
    <property type="entry name" value="Thioredoxin-like"/>
    <property type="match status" value="1"/>
</dbReference>
<dbReference type="SMART" id="SM00916">
    <property type="entry name" value="L51_S25_CI-B8"/>
    <property type="match status" value="1"/>
</dbReference>
<comment type="similarity">
    <text evidence="3">Belongs to the complex I NDUFA2 subunit family.</text>
</comment>
<dbReference type="PIRSF" id="PIRSF005822">
    <property type="entry name" value="NDUA2"/>
    <property type="match status" value="1"/>
</dbReference>
<keyword evidence="5" id="KW-0679">Respiratory chain</keyword>
<evidence type="ECO:0000256" key="3">
    <source>
        <dbReference type="ARBA" id="ARBA00008939"/>
    </source>
</evidence>
<evidence type="ECO:0000256" key="8">
    <source>
        <dbReference type="ARBA" id="ARBA00023128"/>
    </source>
</evidence>
<keyword evidence="12" id="KW-1185">Reference proteome</keyword>
<dbReference type="InterPro" id="IPR007741">
    <property type="entry name" value="Ribosomal_mL43/mS25/NADH_DH"/>
</dbReference>
<dbReference type="Gene3D" id="3.40.30.10">
    <property type="entry name" value="Glutaredoxin"/>
    <property type="match status" value="1"/>
</dbReference>
<evidence type="ECO:0000256" key="6">
    <source>
        <dbReference type="ARBA" id="ARBA00022792"/>
    </source>
</evidence>
<evidence type="ECO:0000313" key="12">
    <source>
        <dbReference type="Proteomes" id="UP000812966"/>
    </source>
</evidence>
<accession>A0A8K0JRL6</accession>
<dbReference type="Pfam" id="PF05047">
    <property type="entry name" value="L51_S25_CI-B8"/>
    <property type="match status" value="1"/>
</dbReference>
<keyword evidence="7" id="KW-0249">Electron transport</keyword>
<dbReference type="OrthoDB" id="10250268at2759"/>
<sequence>MSFIKQIPKSLKELRVHMCQTSPSSQGLRQFVLSNYPALKSSNPDLKVLIREARGVEPRVFARFEHGRETQTSFADMSESEVSERLSNLVKS</sequence>
<comment type="caution">
    <text evidence="11">The sequence shown here is derived from an EMBL/GenBank/DDBJ whole genome shotgun (WGS) entry which is preliminary data.</text>
</comment>
<dbReference type="PANTHER" id="PTHR12878">
    <property type="entry name" value="NADH-UBIQUINONE OXIDOREDUCTASE B8 SUBUNIT"/>
    <property type="match status" value="1"/>
</dbReference>
<organism evidence="11 12">
    <name type="scientific">Filobasidium floriforme</name>
    <dbReference type="NCBI Taxonomy" id="5210"/>
    <lineage>
        <taxon>Eukaryota</taxon>
        <taxon>Fungi</taxon>
        <taxon>Dikarya</taxon>
        <taxon>Basidiomycota</taxon>
        <taxon>Agaricomycotina</taxon>
        <taxon>Tremellomycetes</taxon>
        <taxon>Filobasidiales</taxon>
        <taxon>Filobasidiaceae</taxon>
        <taxon>Filobasidium</taxon>
    </lineage>
</organism>
<evidence type="ECO:0000313" key="11">
    <source>
        <dbReference type="EMBL" id="KAG7571159.1"/>
    </source>
</evidence>
<dbReference type="GO" id="GO:0005743">
    <property type="term" value="C:mitochondrial inner membrane"/>
    <property type="evidence" value="ECO:0007669"/>
    <property type="project" value="UniProtKB-SubCell"/>
</dbReference>